<name>A0ACB9Z8X5_9PEZI</name>
<sequence>MNTRESRPRPTSVTLGGSSLKQHGLQKSKDALSNRLDDDNDFLVSEKIRRQDVASDLSNPRLGVRRPRHLRIVTPKPSGDILPAKKEANSSTGSARDIETRPLFLDDICHASDTGDKVELKRGESMTRRIQPSRHILENLLDCEGAPNNDSKNVRPPSRDGTRPPSEHSSGQVGKGTATHDLDSSHSRSLSGFSFVPGDDAFITSTGDRYSSEATQTTVLGKDGGSGTEPWQYEKRVSQHAEDNYAKSWDSRSSASSVDTVIFTDRGMAVSTTHHGSLTAKGTGMPLLHGRNEMQETNSKRVTSGDGTRDNALGGRREAREDDTSK</sequence>
<comment type="caution">
    <text evidence="1">The sequence shown here is derived from an EMBL/GenBank/DDBJ whole genome shotgun (WGS) entry which is preliminary data.</text>
</comment>
<accession>A0ACB9Z8X5</accession>
<dbReference type="Proteomes" id="UP001497700">
    <property type="component" value="Unassembled WGS sequence"/>
</dbReference>
<evidence type="ECO:0000313" key="2">
    <source>
        <dbReference type="Proteomes" id="UP001497700"/>
    </source>
</evidence>
<evidence type="ECO:0000313" key="1">
    <source>
        <dbReference type="EMBL" id="KAI4867791.1"/>
    </source>
</evidence>
<dbReference type="EMBL" id="MU393444">
    <property type="protein sequence ID" value="KAI4867791.1"/>
    <property type="molecule type" value="Genomic_DNA"/>
</dbReference>
<proteinExistence type="predicted"/>
<protein>
    <submittedName>
        <fullName evidence="1">Uncharacterized protein</fullName>
    </submittedName>
</protein>
<gene>
    <name evidence="1" type="ORF">F4820DRAFT_187824</name>
</gene>
<keyword evidence="2" id="KW-1185">Reference proteome</keyword>
<organism evidence="1 2">
    <name type="scientific">Hypoxylon rubiginosum</name>
    <dbReference type="NCBI Taxonomy" id="110542"/>
    <lineage>
        <taxon>Eukaryota</taxon>
        <taxon>Fungi</taxon>
        <taxon>Dikarya</taxon>
        <taxon>Ascomycota</taxon>
        <taxon>Pezizomycotina</taxon>
        <taxon>Sordariomycetes</taxon>
        <taxon>Xylariomycetidae</taxon>
        <taxon>Xylariales</taxon>
        <taxon>Hypoxylaceae</taxon>
        <taxon>Hypoxylon</taxon>
    </lineage>
</organism>
<reference evidence="1 2" key="1">
    <citation type="journal article" date="2022" name="New Phytol.">
        <title>Ecological generalism drives hyperdiversity of secondary metabolite gene clusters in xylarialean endophytes.</title>
        <authorList>
            <person name="Franco M.E.E."/>
            <person name="Wisecaver J.H."/>
            <person name="Arnold A.E."/>
            <person name="Ju Y.M."/>
            <person name="Slot J.C."/>
            <person name="Ahrendt S."/>
            <person name="Moore L.P."/>
            <person name="Eastman K.E."/>
            <person name="Scott K."/>
            <person name="Konkel Z."/>
            <person name="Mondo S.J."/>
            <person name="Kuo A."/>
            <person name="Hayes R.D."/>
            <person name="Haridas S."/>
            <person name="Andreopoulos B."/>
            <person name="Riley R."/>
            <person name="LaButti K."/>
            <person name="Pangilinan J."/>
            <person name="Lipzen A."/>
            <person name="Amirebrahimi M."/>
            <person name="Yan J."/>
            <person name="Adam C."/>
            <person name="Keymanesh K."/>
            <person name="Ng V."/>
            <person name="Louie K."/>
            <person name="Northen T."/>
            <person name="Drula E."/>
            <person name="Henrissat B."/>
            <person name="Hsieh H.M."/>
            <person name="Youens-Clark K."/>
            <person name="Lutzoni F."/>
            <person name="Miadlikowska J."/>
            <person name="Eastwood D.C."/>
            <person name="Hamelin R.C."/>
            <person name="Grigoriev I.V."/>
            <person name="U'Ren J.M."/>
        </authorList>
    </citation>
    <scope>NUCLEOTIDE SEQUENCE [LARGE SCALE GENOMIC DNA]</scope>
    <source>
        <strain evidence="1 2">CBS 119005</strain>
    </source>
</reference>